<evidence type="ECO:0000259" key="12">
    <source>
        <dbReference type="PROSITE" id="PS52015"/>
    </source>
</evidence>
<evidence type="ECO:0000256" key="8">
    <source>
        <dbReference type="ARBA" id="ARBA00022989"/>
    </source>
</evidence>
<dbReference type="RefSeq" id="WP_345972245.1">
    <property type="nucleotide sequence ID" value="NZ_CP147920.1"/>
</dbReference>
<dbReference type="SUPFAM" id="SSF74653">
    <property type="entry name" value="TolA/TonB C-terminal domain"/>
    <property type="match status" value="1"/>
</dbReference>
<dbReference type="InterPro" id="IPR037682">
    <property type="entry name" value="TonB_C"/>
</dbReference>
<keyword evidence="9 11" id="KW-0472">Membrane</keyword>
<dbReference type="PANTHER" id="PTHR33446:SF2">
    <property type="entry name" value="PROTEIN TONB"/>
    <property type="match status" value="1"/>
</dbReference>
<keyword evidence="8 11" id="KW-1133">Transmembrane helix</keyword>
<evidence type="ECO:0000256" key="1">
    <source>
        <dbReference type="ARBA" id="ARBA00004383"/>
    </source>
</evidence>
<keyword evidence="14" id="KW-1185">Reference proteome</keyword>
<dbReference type="EMBL" id="CP147920">
    <property type="protein sequence ID" value="XAU14544.1"/>
    <property type="molecule type" value="Genomic_DNA"/>
</dbReference>
<sequence length="255" mass="27581">MARSPQAFLVSLSLHLVIGIVLLIVVLPKIPLSVSSEAPHYCLSLSRVAPTLPPKKSEQAVTPAPAVAKPAPVRKREPKKVVKRREVVKPAVVMKAPAVKPVPLVEAEPEVEPAPVIEETQPDTPVEVIEEAEPVAAAEGESTAEAPAAAQTGAADTAAQQSSESYMNEHLAVIAQLLQRHLYYPRMARKRHIEGEVIASFRVETDGTVHDVSVERHARAILDRAAVRTITSLSGRLPHPKHALTLHVPIRFVLK</sequence>
<dbReference type="Proteomes" id="UP001447842">
    <property type="component" value="Chromosome"/>
</dbReference>
<keyword evidence="5" id="KW-0997">Cell inner membrane</keyword>
<dbReference type="PROSITE" id="PS52015">
    <property type="entry name" value="TONB_CTD"/>
    <property type="match status" value="1"/>
</dbReference>
<evidence type="ECO:0000256" key="3">
    <source>
        <dbReference type="ARBA" id="ARBA00022448"/>
    </source>
</evidence>
<evidence type="ECO:0000256" key="11">
    <source>
        <dbReference type="SAM" id="Phobius"/>
    </source>
</evidence>
<evidence type="ECO:0000256" key="7">
    <source>
        <dbReference type="ARBA" id="ARBA00022927"/>
    </source>
</evidence>
<dbReference type="PANTHER" id="PTHR33446">
    <property type="entry name" value="PROTEIN TONB-RELATED"/>
    <property type="match status" value="1"/>
</dbReference>
<feature type="region of interest" description="Disordered" evidence="10">
    <location>
        <begin position="135"/>
        <end position="162"/>
    </location>
</feature>
<keyword evidence="3" id="KW-0813">Transport</keyword>
<organism evidence="13 14">
    <name type="scientific">Sulfurimonas diazotrophicus</name>
    <dbReference type="NCBI Taxonomy" id="3131939"/>
    <lineage>
        <taxon>Bacteria</taxon>
        <taxon>Pseudomonadati</taxon>
        <taxon>Campylobacterota</taxon>
        <taxon>Epsilonproteobacteria</taxon>
        <taxon>Campylobacterales</taxon>
        <taxon>Sulfurimonadaceae</taxon>
        <taxon>Sulfurimonas</taxon>
    </lineage>
</organism>
<evidence type="ECO:0000256" key="4">
    <source>
        <dbReference type="ARBA" id="ARBA00022475"/>
    </source>
</evidence>
<reference evidence="13 14" key="1">
    <citation type="submission" date="2024-03" db="EMBL/GenBank/DDBJ databases">
        <title>Sulfurimonas sp. HSL3-1.</title>
        <authorList>
            <person name="Wang S."/>
        </authorList>
    </citation>
    <scope>NUCLEOTIDE SEQUENCE [LARGE SCALE GENOMIC DNA]</scope>
    <source>
        <strain evidence="13 14">HSL3-1</strain>
    </source>
</reference>
<dbReference type="PRINTS" id="PR01374">
    <property type="entry name" value="TONBPROTEIN"/>
</dbReference>
<keyword evidence="7" id="KW-0653">Protein transport</keyword>
<feature type="region of interest" description="Disordered" evidence="10">
    <location>
        <begin position="53"/>
        <end position="80"/>
    </location>
</feature>
<proteinExistence type="inferred from homology"/>
<name>A0ABZ3H8P3_9BACT</name>
<dbReference type="InterPro" id="IPR003538">
    <property type="entry name" value="TonB"/>
</dbReference>
<dbReference type="InterPro" id="IPR051045">
    <property type="entry name" value="TonB-dependent_transducer"/>
</dbReference>
<evidence type="ECO:0000313" key="14">
    <source>
        <dbReference type="Proteomes" id="UP001447842"/>
    </source>
</evidence>
<accession>A0ABZ3H8P3</accession>
<dbReference type="NCBIfam" id="TIGR01352">
    <property type="entry name" value="tonB_Cterm"/>
    <property type="match status" value="1"/>
</dbReference>
<dbReference type="Gene3D" id="3.30.1150.10">
    <property type="match status" value="1"/>
</dbReference>
<comment type="similarity">
    <text evidence="2">Belongs to the TonB family.</text>
</comment>
<gene>
    <name evidence="13" type="ORF">WCY31_09845</name>
</gene>
<evidence type="ECO:0000256" key="2">
    <source>
        <dbReference type="ARBA" id="ARBA00006555"/>
    </source>
</evidence>
<evidence type="ECO:0000256" key="10">
    <source>
        <dbReference type="SAM" id="MobiDB-lite"/>
    </source>
</evidence>
<keyword evidence="4" id="KW-1003">Cell membrane</keyword>
<comment type="subcellular location">
    <subcellularLocation>
        <location evidence="1">Cell inner membrane</location>
        <topology evidence="1">Single-pass membrane protein</topology>
        <orientation evidence="1">Periplasmic side</orientation>
    </subcellularLocation>
</comment>
<protein>
    <submittedName>
        <fullName evidence="13">TonB family protein</fullName>
    </submittedName>
</protein>
<evidence type="ECO:0000256" key="5">
    <source>
        <dbReference type="ARBA" id="ARBA00022519"/>
    </source>
</evidence>
<feature type="transmembrane region" description="Helical" evidence="11">
    <location>
        <begin position="7"/>
        <end position="27"/>
    </location>
</feature>
<keyword evidence="6 11" id="KW-0812">Transmembrane</keyword>
<dbReference type="Pfam" id="PF03544">
    <property type="entry name" value="TonB_C"/>
    <property type="match status" value="1"/>
</dbReference>
<dbReference type="InterPro" id="IPR006260">
    <property type="entry name" value="TonB/TolA_C"/>
</dbReference>
<feature type="domain" description="TonB C-terminal" evidence="12">
    <location>
        <begin position="169"/>
        <end position="255"/>
    </location>
</feature>
<evidence type="ECO:0000256" key="6">
    <source>
        <dbReference type="ARBA" id="ARBA00022692"/>
    </source>
</evidence>
<evidence type="ECO:0000256" key="9">
    <source>
        <dbReference type="ARBA" id="ARBA00023136"/>
    </source>
</evidence>
<evidence type="ECO:0000313" key="13">
    <source>
        <dbReference type="EMBL" id="XAU14544.1"/>
    </source>
</evidence>